<keyword evidence="3" id="KW-1185">Reference proteome</keyword>
<proteinExistence type="predicted"/>
<feature type="compositionally biased region" description="Basic residues" evidence="1">
    <location>
        <begin position="109"/>
        <end position="121"/>
    </location>
</feature>
<feature type="region of interest" description="Disordered" evidence="1">
    <location>
        <begin position="95"/>
        <end position="136"/>
    </location>
</feature>
<sequence length="275" mass="30152">MGEQARHVTGRCEPFDAVVGDRARREHQRVDALGRYRGGLRGEQGAAAGGVGALPCGDARRVGLNREGLARRQHRAGGAETRGHGVDLLASQHADQRVGGGVVADRDHQRRQRLERHRRPRGPGLQDAGGKGRRGNWHHLVPAMLARGDPPCGFGEYPQFERGAERGGLGVADRQHRHRRRAVQCVDAEPCRAGQRRQVLFDRRRAVVAAGRAGDAQPGDRVGRGGIDRDQHRRGAAFVADEQLRGIATFRGQRRDPLRGPQRVAQLRGERLPLA</sequence>
<dbReference type="Proteomes" id="UP000218231">
    <property type="component" value="Unassembled WGS sequence"/>
</dbReference>
<organism evidence="2 3">
    <name type="scientific">Diploscapter pachys</name>
    <dbReference type="NCBI Taxonomy" id="2018661"/>
    <lineage>
        <taxon>Eukaryota</taxon>
        <taxon>Metazoa</taxon>
        <taxon>Ecdysozoa</taxon>
        <taxon>Nematoda</taxon>
        <taxon>Chromadorea</taxon>
        <taxon>Rhabditida</taxon>
        <taxon>Rhabditina</taxon>
        <taxon>Rhabditomorpha</taxon>
        <taxon>Rhabditoidea</taxon>
        <taxon>Rhabditidae</taxon>
        <taxon>Diploscapter</taxon>
    </lineage>
</organism>
<comment type="caution">
    <text evidence="2">The sequence shown here is derived from an EMBL/GenBank/DDBJ whole genome shotgun (WGS) entry which is preliminary data.</text>
</comment>
<reference evidence="2 3" key="1">
    <citation type="journal article" date="2017" name="Curr. Biol.">
        <title>Genome architecture and evolution of a unichromosomal asexual nematode.</title>
        <authorList>
            <person name="Fradin H."/>
            <person name="Zegar C."/>
            <person name="Gutwein M."/>
            <person name="Lucas J."/>
            <person name="Kovtun M."/>
            <person name="Corcoran D."/>
            <person name="Baugh L.R."/>
            <person name="Kiontke K."/>
            <person name="Gunsalus K."/>
            <person name="Fitch D.H."/>
            <person name="Piano F."/>
        </authorList>
    </citation>
    <scope>NUCLEOTIDE SEQUENCE [LARGE SCALE GENOMIC DNA]</scope>
    <source>
        <strain evidence="2">PF1309</strain>
    </source>
</reference>
<evidence type="ECO:0000256" key="1">
    <source>
        <dbReference type="SAM" id="MobiDB-lite"/>
    </source>
</evidence>
<feature type="region of interest" description="Disordered" evidence="1">
    <location>
        <begin position="250"/>
        <end position="275"/>
    </location>
</feature>
<name>A0A2A2JY65_9BILA</name>
<protein>
    <submittedName>
        <fullName evidence="2">Uncharacterized protein</fullName>
    </submittedName>
</protein>
<dbReference type="EMBL" id="LIAE01010068">
    <property type="protein sequence ID" value="PAV66631.1"/>
    <property type="molecule type" value="Genomic_DNA"/>
</dbReference>
<evidence type="ECO:0000313" key="2">
    <source>
        <dbReference type="EMBL" id="PAV66631.1"/>
    </source>
</evidence>
<dbReference type="AlphaFoldDB" id="A0A2A2JY65"/>
<accession>A0A2A2JY65</accession>
<gene>
    <name evidence="2" type="ORF">WR25_01806</name>
</gene>
<evidence type="ECO:0000313" key="3">
    <source>
        <dbReference type="Proteomes" id="UP000218231"/>
    </source>
</evidence>